<dbReference type="Gene3D" id="1.10.10.60">
    <property type="entry name" value="Homeodomain-like"/>
    <property type="match status" value="1"/>
</dbReference>
<dbReference type="PROSITE" id="PS50977">
    <property type="entry name" value="HTH_TETR_2"/>
    <property type="match status" value="1"/>
</dbReference>
<dbReference type="SUPFAM" id="SSF46689">
    <property type="entry name" value="Homeodomain-like"/>
    <property type="match status" value="1"/>
</dbReference>
<keyword evidence="7" id="KW-1185">Reference proteome</keyword>
<evidence type="ECO:0000313" key="6">
    <source>
        <dbReference type="EMBL" id="QBO37331.1"/>
    </source>
</evidence>
<evidence type="ECO:0000259" key="5">
    <source>
        <dbReference type="PROSITE" id="PS50977"/>
    </source>
</evidence>
<keyword evidence="3" id="KW-0804">Transcription</keyword>
<sequence>MNPGNNKWTRGVEMAKKEALFKFNQMTIAQVADTLFREQGISKTTMDEIAKIAGYSKTTIYTYFKSKEDLVLYLGVQGLTDLVKELGVASLAGDSVVATLLKSWWIVADFQKNYDLYYDQIMTMPASEDVPQHSQSTWQTINLLQEKINRLFLNLLDKGVYEGVLRAEVNNIATRQFLWASLQGILHYADTKTGPLRLTSTQRPEFLTQSYDLLLRSILK</sequence>
<gene>
    <name evidence="6" type="ORF">EQG49_13090</name>
</gene>
<dbReference type="Gene3D" id="1.10.357.10">
    <property type="entry name" value="Tetracycline Repressor, domain 2"/>
    <property type="match status" value="1"/>
</dbReference>
<dbReference type="AlphaFoldDB" id="A0A4P6YWZ2"/>
<dbReference type="PANTHER" id="PTHR30055:SF234">
    <property type="entry name" value="HTH-TYPE TRANSCRIPTIONAL REGULATOR BETI"/>
    <property type="match status" value="1"/>
</dbReference>
<dbReference type="Pfam" id="PF00440">
    <property type="entry name" value="TetR_N"/>
    <property type="match status" value="1"/>
</dbReference>
<dbReference type="OrthoDB" id="9810250at2"/>
<evidence type="ECO:0000256" key="3">
    <source>
        <dbReference type="ARBA" id="ARBA00023163"/>
    </source>
</evidence>
<evidence type="ECO:0000313" key="7">
    <source>
        <dbReference type="Proteomes" id="UP000292886"/>
    </source>
</evidence>
<dbReference type="SUPFAM" id="SSF48498">
    <property type="entry name" value="Tetracyclin repressor-like, C-terminal domain"/>
    <property type="match status" value="1"/>
</dbReference>
<dbReference type="Proteomes" id="UP000292886">
    <property type="component" value="Chromosome"/>
</dbReference>
<reference evidence="7" key="1">
    <citation type="submission" date="2019-03" db="EMBL/GenBank/DDBJ databases">
        <title>Weissella sp. 26KH-42 Genome sequencing.</title>
        <authorList>
            <person name="Heo J."/>
            <person name="Kim S.-J."/>
            <person name="Kim J.-S."/>
            <person name="Hong S.-B."/>
            <person name="Kwon S.-W."/>
        </authorList>
    </citation>
    <scope>NUCLEOTIDE SEQUENCE [LARGE SCALE GENOMIC DNA]</scope>
    <source>
        <strain evidence="7">26KH-42</strain>
    </source>
</reference>
<dbReference type="InterPro" id="IPR009057">
    <property type="entry name" value="Homeodomain-like_sf"/>
</dbReference>
<evidence type="ECO:0000256" key="4">
    <source>
        <dbReference type="PROSITE-ProRule" id="PRU00335"/>
    </source>
</evidence>
<evidence type="ECO:0000256" key="2">
    <source>
        <dbReference type="ARBA" id="ARBA00023125"/>
    </source>
</evidence>
<dbReference type="PANTHER" id="PTHR30055">
    <property type="entry name" value="HTH-TYPE TRANSCRIPTIONAL REGULATOR RUTR"/>
    <property type="match status" value="1"/>
</dbReference>
<organism evidence="6 7">
    <name type="scientific">Periweissella cryptocerci</name>
    <dbReference type="NCBI Taxonomy" id="2506420"/>
    <lineage>
        <taxon>Bacteria</taxon>
        <taxon>Bacillati</taxon>
        <taxon>Bacillota</taxon>
        <taxon>Bacilli</taxon>
        <taxon>Lactobacillales</taxon>
        <taxon>Lactobacillaceae</taxon>
        <taxon>Periweissella</taxon>
    </lineage>
</organism>
<accession>A0A4P6YWZ2</accession>
<keyword evidence="1" id="KW-0805">Transcription regulation</keyword>
<evidence type="ECO:0000256" key="1">
    <source>
        <dbReference type="ARBA" id="ARBA00023015"/>
    </source>
</evidence>
<dbReference type="InterPro" id="IPR050109">
    <property type="entry name" value="HTH-type_TetR-like_transc_reg"/>
</dbReference>
<name>A0A4P6YWZ2_9LACO</name>
<proteinExistence type="predicted"/>
<protein>
    <submittedName>
        <fullName evidence="6">TetR/AcrR family transcriptional regulator</fullName>
    </submittedName>
</protein>
<dbReference type="PRINTS" id="PR00455">
    <property type="entry name" value="HTHTETR"/>
</dbReference>
<dbReference type="GO" id="GO:0000976">
    <property type="term" value="F:transcription cis-regulatory region binding"/>
    <property type="evidence" value="ECO:0007669"/>
    <property type="project" value="TreeGrafter"/>
</dbReference>
<feature type="domain" description="HTH tetR-type" evidence="5">
    <location>
        <begin position="22"/>
        <end position="82"/>
    </location>
</feature>
<dbReference type="EMBL" id="CP037940">
    <property type="protein sequence ID" value="QBO37331.1"/>
    <property type="molecule type" value="Genomic_DNA"/>
</dbReference>
<dbReference type="InterPro" id="IPR036271">
    <property type="entry name" value="Tet_transcr_reg_TetR-rel_C_sf"/>
</dbReference>
<keyword evidence="2 4" id="KW-0238">DNA-binding</keyword>
<dbReference type="InterPro" id="IPR001647">
    <property type="entry name" value="HTH_TetR"/>
</dbReference>
<dbReference type="KEGG" id="wei:EQG49_13090"/>
<feature type="DNA-binding region" description="H-T-H motif" evidence="4">
    <location>
        <begin position="45"/>
        <end position="64"/>
    </location>
</feature>
<dbReference type="GO" id="GO:0003700">
    <property type="term" value="F:DNA-binding transcription factor activity"/>
    <property type="evidence" value="ECO:0007669"/>
    <property type="project" value="TreeGrafter"/>
</dbReference>